<sequence length="538" mass="58204">MTTFDLAASPGPVIPAGGGPEDLGLHSRFLRGLAISPWEVALKVGPRTVTYDEAHERALVWAGSLRRVVPRQGAVAVLAGRSVEAYLGILSCLYAGLTTVPLLTDFPVARLVAMLRAAHVQALVVDAEGAALIGRLREHGVDLPVLVADGTADRPRPIVVDDSHRLVYPRRSRPDDIAYVLFTSGSTGTPKGVRLSHGNLRHYFDLMDSWYDFTATDVFSQAANLNWDSAVSDLWCAWGAGAPLVSVLPNHYRDLPLFVSEHRVSVWFSAPSVIALVRRMGGLTAGAMPTLRWTWFGGEALRFTDTADWQAAAPNSSVVNVYGPTEITITTHRHTWQPAVSRKVGVNGVVPLGTLHDGLAQMLVAPDGTTVEGEGELCIAGPQLSAGYLDPRHSAGRYLRRDGRTWYRTGDLVREADGGELVYLGRVDSQVQVNGLRVELGELDHAVRCCPGVQDAVTVGAAAGSTSELVVFYTGERLAPARLAQHVGRTVPQQMVPRHYRHLAEFPLNTNKKIDRLRLTAEATAQLSPSGARNGERQ</sequence>
<dbReference type="Gene3D" id="3.30.300.30">
    <property type="match status" value="1"/>
</dbReference>
<keyword evidence="3" id="KW-1185">Reference proteome</keyword>
<evidence type="ECO:0000259" key="1">
    <source>
        <dbReference type="Pfam" id="PF00501"/>
    </source>
</evidence>
<evidence type="ECO:0000313" key="2">
    <source>
        <dbReference type="EMBL" id="MBB4693043.1"/>
    </source>
</evidence>
<dbReference type="Gene3D" id="3.40.50.12780">
    <property type="entry name" value="N-terminal domain of ligase-like"/>
    <property type="match status" value="1"/>
</dbReference>
<dbReference type="InterPro" id="IPR042099">
    <property type="entry name" value="ANL_N_sf"/>
</dbReference>
<dbReference type="GO" id="GO:0043041">
    <property type="term" value="P:amino acid activation for nonribosomal peptide biosynthetic process"/>
    <property type="evidence" value="ECO:0007669"/>
    <property type="project" value="TreeGrafter"/>
</dbReference>
<gene>
    <name evidence="2" type="ORF">BKA14_003191</name>
</gene>
<dbReference type="EMBL" id="JACHMF010000001">
    <property type="protein sequence ID" value="MBB4693043.1"/>
    <property type="molecule type" value="Genomic_DNA"/>
</dbReference>
<proteinExistence type="predicted"/>
<feature type="domain" description="AMP-dependent synthetase/ligase" evidence="1">
    <location>
        <begin position="39"/>
        <end position="389"/>
    </location>
</feature>
<dbReference type="InterPro" id="IPR045851">
    <property type="entry name" value="AMP-bd_C_sf"/>
</dbReference>
<protein>
    <submittedName>
        <fullName evidence="2">Amino acid adenylation domain-containing protein</fullName>
    </submittedName>
</protein>
<dbReference type="AlphaFoldDB" id="A0A7W7CQZ0"/>
<dbReference type="PANTHER" id="PTHR45527">
    <property type="entry name" value="NONRIBOSOMAL PEPTIDE SYNTHETASE"/>
    <property type="match status" value="1"/>
</dbReference>
<dbReference type="PANTHER" id="PTHR45527:SF1">
    <property type="entry name" value="FATTY ACID SYNTHASE"/>
    <property type="match status" value="1"/>
</dbReference>
<dbReference type="GO" id="GO:0005737">
    <property type="term" value="C:cytoplasm"/>
    <property type="evidence" value="ECO:0007669"/>
    <property type="project" value="TreeGrafter"/>
</dbReference>
<evidence type="ECO:0000313" key="3">
    <source>
        <dbReference type="Proteomes" id="UP000542742"/>
    </source>
</evidence>
<dbReference type="GO" id="GO:0031177">
    <property type="term" value="F:phosphopantetheine binding"/>
    <property type="evidence" value="ECO:0007669"/>
    <property type="project" value="TreeGrafter"/>
</dbReference>
<dbReference type="InterPro" id="IPR020845">
    <property type="entry name" value="AMP-binding_CS"/>
</dbReference>
<dbReference type="SUPFAM" id="SSF56801">
    <property type="entry name" value="Acetyl-CoA synthetase-like"/>
    <property type="match status" value="1"/>
</dbReference>
<dbReference type="RefSeq" id="WP_184951704.1">
    <property type="nucleotide sequence ID" value="NZ_BOMC01000085.1"/>
</dbReference>
<accession>A0A7W7CQZ0</accession>
<comment type="caution">
    <text evidence="2">The sequence shown here is derived from an EMBL/GenBank/DDBJ whole genome shotgun (WGS) entry which is preliminary data.</text>
</comment>
<organism evidence="2 3">
    <name type="scientific">Paractinoplanes abujensis</name>
    <dbReference type="NCBI Taxonomy" id="882441"/>
    <lineage>
        <taxon>Bacteria</taxon>
        <taxon>Bacillati</taxon>
        <taxon>Actinomycetota</taxon>
        <taxon>Actinomycetes</taxon>
        <taxon>Micromonosporales</taxon>
        <taxon>Micromonosporaceae</taxon>
        <taxon>Paractinoplanes</taxon>
    </lineage>
</organism>
<dbReference type="Proteomes" id="UP000542742">
    <property type="component" value="Unassembled WGS sequence"/>
</dbReference>
<dbReference type="Pfam" id="PF00501">
    <property type="entry name" value="AMP-binding"/>
    <property type="match status" value="1"/>
</dbReference>
<dbReference type="GO" id="GO:0044550">
    <property type="term" value="P:secondary metabolite biosynthetic process"/>
    <property type="evidence" value="ECO:0007669"/>
    <property type="project" value="TreeGrafter"/>
</dbReference>
<dbReference type="PROSITE" id="PS00455">
    <property type="entry name" value="AMP_BINDING"/>
    <property type="match status" value="1"/>
</dbReference>
<name>A0A7W7CQZ0_9ACTN</name>
<reference evidence="2 3" key="1">
    <citation type="submission" date="2020-08" db="EMBL/GenBank/DDBJ databases">
        <title>Sequencing the genomes of 1000 actinobacteria strains.</title>
        <authorList>
            <person name="Klenk H.-P."/>
        </authorList>
    </citation>
    <scope>NUCLEOTIDE SEQUENCE [LARGE SCALE GENOMIC DNA]</scope>
    <source>
        <strain evidence="2 3">DSM 45518</strain>
    </source>
</reference>
<dbReference type="InterPro" id="IPR000873">
    <property type="entry name" value="AMP-dep_synth/lig_dom"/>
</dbReference>